<comment type="caution">
    <text evidence="1">The sequence shown here is derived from an EMBL/GenBank/DDBJ whole genome shotgun (WGS) entry which is preliminary data.</text>
</comment>
<evidence type="ECO:0000313" key="2">
    <source>
        <dbReference type="Proteomes" id="UP000779809"/>
    </source>
</evidence>
<dbReference type="Proteomes" id="UP000779809">
    <property type="component" value="Unassembled WGS sequence"/>
</dbReference>
<gene>
    <name evidence="1" type="ORF">HYX28_09710</name>
</gene>
<accession>A0A932ERN3</accession>
<protein>
    <recommendedName>
        <fullName evidence="3">Anthranilate phosphoribosyltransferase</fullName>
    </recommendedName>
</protein>
<evidence type="ECO:0000313" key="1">
    <source>
        <dbReference type="EMBL" id="MBI2679045.1"/>
    </source>
</evidence>
<proteinExistence type="predicted"/>
<organism evidence="1 2">
    <name type="scientific">Candidatus Korobacter versatilis</name>
    <dbReference type="NCBI Taxonomy" id="658062"/>
    <lineage>
        <taxon>Bacteria</taxon>
        <taxon>Pseudomonadati</taxon>
        <taxon>Acidobacteriota</taxon>
        <taxon>Terriglobia</taxon>
        <taxon>Terriglobales</taxon>
        <taxon>Candidatus Korobacteraceae</taxon>
        <taxon>Candidatus Korobacter</taxon>
    </lineage>
</organism>
<dbReference type="EMBL" id="JACPNR010000011">
    <property type="protein sequence ID" value="MBI2679045.1"/>
    <property type="molecule type" value="Genomic_DNA"/>
</dbReference>
<dbReference type="AlphaFoldDB" id="A0A932ERN3"/>
<evidence type="ECO:0008006" key="3">
    <source>
        <dbReference type="Google" id="ProtNLM"/>
    </source>
</evidence>
<name>A0A932ERN3_9BACT</name>
<reference evidence="1" key="1">
    <citation type="submission" date="2020-07" db="EMBL/GenBank/DDBJ databases">
        <title>Huge and variable diversity of episymbiotic CPR bacteria and DPANN archaea in groundwater ecosystems.</title>
        <authorList>
            <person name="He C.Y."/>
            <person name="Keren R."/>
            <person name="Whittaker M."/>
            <person name="Farag I.F."/>
            <person name="Doudna J."/>
            <person name="Cate J.H.D."/>
            <person name="Banfield J.F."/>
        </authorList>
    </citation>
    <scope>NUCLEOTIDE SEQUENCE</scope>
    <source>
        <strain evidence="1">NC_groundwater_580_Pr5_B-0.1um_64_19</strain>
    </source>
</reference>
<sequence>MGDKFNVTEVAALRNELLQGGLDSMQAAEVVRMFLMGHGYGISTDAALDAASRITGGSSVESVQASLEDLALVM</sequence>